<dbReference type="InterPro" id="IPR050300">
    <property type="entry name" value="GDXG_lipolytic_enzyme"/>
</dbReference>
<dbReference type="Proteomes" id="UP000191040">
    <property type="component" value="Chromosome I"/>
</dbReference>
<protein>
    <submittedName>
        <fullName evidence="4">Acetyl esterase</fullName>
    </submittedName>
</protein>
<feature type="domain" description="Alpha/beta hydrolase fold-3" evidence="3">
    <location>
        <begin position="134"/>
        <end position="339"/>
    </location>
</feature>
<evidence type="ECO:0000313" key="4">
    <source>
        <dbReference type="EMBL" id="SKB06418.1"/>
    </source>
</evidence>
<comment type="similarity">
    <text evidence="1">Belongs to the 'GDXG' lipolytic enzyme family.</text>
</comment>
<sequence>MRANGRIGVTGVTDGAATFAPMSVSARVRRAAVAAVGAAPKPLKRAAFGRPVRHGDQVLHPDMQALLALLRLENPDPAATPISRQRRDLVRADRLLGGAQPIGAVTERQIAGPAGPVRLRFYTPRDLRGPSPALVWFHGGGFTLGDLDSHDAVCRYLAEHAMVRVVAVDYRLAPEHPFPAAVDDCVAAWRWVCENASGLALDPDRIAAGGDSAGGNLATVVAQEMVRSGGPAPRFQLLVYPVTDFTTITRSRRELGHGYFLTEDLMDEFSGAYLARDEDRSDPRISPIRGDLSDLPPAHVVTAGFDPLRDEGEAYAEALRNAGVPVTAHREEGLIHGFATMVGFGTAAPAAVRRIAAELQRGLV</sequence>
<dbReference type="EMBL" id="LT796768">
    <property type="protein sequence ID" value="SKB06418.1"/>
    <property type="molecule type" value="Genomic_DNA"/>
</dbReference>
<dbReference type="SUPFAM" id="SSF53474">
    <property type="entry name" value="alpha/beta-Hydrolases"/>
    <property type="match status" value="1"/>
</dbReference>
<dbReference type="GO" id="GO:0016787">
    <property type="term" value="F:hydrolase activity"/>
    <property type="evidence" value="ECO:0007669"/>
    <property type="project" value="UniProtKB-KW"/>
</dbReference>
<organism evidence="4 5">
    <name type="scientific">Aeromicrobium choanae</name>
    <dbReference type="NCBI Taxonomy" id="1736691"/>
    <lineage>
        <taxon>Bacteria</taxon>
        <taxon>Bacillati</taxon>
        <taxon>Actinomycetota</taxon>
        <taxon>Actinomycetes</taxon>
        <taxon>Propionibacteriales</taxon>
        <taxon>Nocardioidaceae</taxon>
        <taxon>Aeromicrobium</taxon>
    </lineage>
</organism>
<proteinExistence type="inferred from homology"/>
<evidence type="ECO:0000256" key="2">
    <source>
        <dbReference type="ARBA" id="ARBA00022801"/>
    </source>
</evidence>
<reference evidence="5" key="1">
    <citation type="submission" date="2017-02" db="EMBL/GenBank/DDBJ databases">
        <authorList>
            <person name="Varghese N."/>
            <person name="Submissions S."/>
        </authorList>
    </citation>
    <scope>NUCLEOTIDE SEQUENCE [LARGE SCALE GENOMIC DNA]</scope>
    <source>
        <strain evidence="5">9H-4</strain>
    </source>
</reference>
<dbReference type="Gene3D" id="3.40.50.1820">
    <property type="entry name" value="alpha/beta hydrolase"/>
    <property type="match status" value="1"/>
</dbReference>
<dbReference type="PANTHER" id="PTHR48081">
    <property type="entry name" value="AB HYDROLASE SUPERFAMILY PROTEIN C4A8.06C"/>
    <property type="match status" value="1"/>
</dbReference>
<keyword evidence="2" id="KW-0378">Hydrolase</keyword>
<keyword evidence="5" id="KW-1185">Reference proteome</keyword>
<dbReference type="STRING" id="1736691.SAMN06295964_1303"/>
<evidence type="ECO:0000313" key="5">
    <source>
        <dbReference type="Proteomes" id="UP000191040"/>
    </source>
</evidence>
<dbReference type="Pfam" id="PF07859">
    <property type="entry name" value="Abhydrolase_3"/>
    <property type="match status" value="1"/>
</dbReference>
<dbReference type="InterPro" id="IPR029058">
    <property type="entry name" value="AB_hydrolase_fold"/>
</dbReference>
<gene>
    <name evidence="4" type="ORF">SAMN06295964_1303</name>
</gene>
<dbReference type="InterPro" id="IPR002168">
    <property type="entry name" value="Lipase_GDXG_HIS_AS"/>
</dbReference>
<dbReference type="AlphaFoldDB" id="A0A1T4YXY2"/>
<dbReference type="PANTHER" id="PTHR48081:SF8">
    <property type="entry name" value="ALPHA_BETA HYDROLASE FOLD-3 DOMAIN-CONTAINING PROTEIN-RELATED"/>
    <property type="match status" value="1"/>
</dbReference>
<accession>A0A1T4YXY2</accession>
<evidence type="ECO:0000259" key="3">
    <source>
        <dbReference type="Pfam" id="PF07859"/>
    </source>
</evidence>
<dbReference type="InterPro" id="IPR013094">
    <property type="entry name" value="AB_hydrolase_3"/>
</dbReference>
<dbReference type="PROSITE" id="PS01173">
    <property type="entry name" value="LIPASE_GDXG_HIS"/>
    <property type="match status" value="1"/>
</dbReference>
<dbReference type="FunFam" id="3.40.50.1820:FF:000089">
    <property type="entry name" value="Alpha/beta hydrolase"/>
    <property type="match status" value="1"/>
</dbReference>
<name>A0A1T4YXY2_9ACTN</name>
<evidence type="ECO:0000256" key="1">
    <source>
        <dbReference type="ARBA" id="ARBA00010515"/>
    </source>
</evidence>